<protein>
    <submittedName>
        <fullName evidence="7">Sugar kinase</fullName>
    </submittedName>
</protein>
<dbReference type="AlphaFoldDB" id="A0A0E3Z1L8"/>
<organism evidence="7 8">
    <name type="scientific">Pseudoxanthomonas suwonensis</name>
    <dbReference type="NCBI Taxonomy" id="314722"/>
    <lineage>
        <taxon>Bacteria</taxon>
        <taxon>Pseudomonadati</taxon>
        <taxon>Pseudomonadota</taxon>
        <taxon>Gammaproteobacteria</taxon>
        <taxon>Lysobacterales</taxon>
        <taxon>Lysobacteraceae</taxon>
        <taxon>Pseudoxanthomonas</taxon>
    </lineage>
</organism>
<dbReference type="RefSeq" id="WP_236685840.1">
    <property type="nucleotide sequence ID" value="NZ_CP011144.1"/>
</dbReference>
<evidence type="ECO:0000313" key="7">
    <source>
        <dbReference type="EMBL" id="AKC86772.1"/>
    </source>
</evidence>
<gene>
    <name evidence="7" type="ORF">WQ53_08380</name>
</gene>
<evidence type="ECO:0000256" key="5">
    <source>
        <dbReference type="ARBA" id="ARBA00022840"/>
    </source>
</evidence>
<dbReference type="SUPFAM" id="SSF53613">
    <property type="entry name" value="Ribokinase-like"/>
    <property type="match status" value="1"/>
</dbReference>
<dbReference type="InterPro" id="IPR002173">
    <property type="entry name" value="Carboh/pur_kinase_PfkB_CS"/>
</dbReference>
<accession>A0A0E3Z1L8</accession>
<evidence type="ECO:0000256" key="4">
    <source>
        <dbReference type="ARBA" id="ARBA00022777"/>
    </source>
</evidence>
<comment type="similarity">
    <text evidence="1">Belongs to the carbohydrate kinase PfkB family.</text>
</comment>
<keyword evidence="5" id="KW-0067">ATP-binding</keyword>
<dbReference type="Proteomes" id="UP000033067">
    <property type="component" value="Chromosome"/>
</dbReference>
<dbReference type="CDD" id="cd01167">
    <property type="entry name" value="bac_FRK"/>
    <property type="match status" value="1"/>
</dbReference>
<reference evidence="7 8" key="1">
    <citation type="journal article" date="2015" name="Genome Announc.">
        <title>Complete Genome Sequence of Pseudoxanthomonas suwonensis Strain J1, a Cellulose-Degrading Bacterium Isolated from Leaf- and Wood-Enriched Soil.</title>
        <authorList>
            <person name="Hou L."/>
            <person name="Jiang J."/>
            <person name="Xu Z."/>
            <person name="Zhou Y."/>
            <person name="Leung F.C."/>
        </authorList>
    </citation>
    <scope>NUCLEOTIDE SEQUENCE [LARGE SCALE GENOMIC DNA]</scope>
    <source>
        <strain evidence="7 8">J1</strain>
    </source>
</reference>
<feature type="domain" description="Carbohydrate kinase PfkB" evidence="6">
    <location>
        <begin position="17"/>
        <end position="300"/>
    </location>
</feature>
<dbReference type="PATRIC" id="fig|314722.6.peg.1803"/>
<keyword evidence="8" id="KW-1185">Reference proteome</keyword>
<evidence type="ECO:0000256" key="3">
    <source>
        <dbReference type="ARBA" id="ARBA00022741"/>
    </source>
</evidence>
<dbReference type="InterPro" id="IPR029056">
    <property type="entry name" value="Ribokinase-like"/>
</dbReference>
<dbReference type="PROSITE" id="PS00584">
    <property type="entry name" value="PFKB_KINASES_2"/>
    <property type="match status" value="1"/>
</dbReference>
<proteinExistence type="inferred from homology"/>
<keyword evidence="3" id="KW-0547">Nucleotide-binding</keyword>
<dbReference type="GO" id="GO:0016301">
    <property type="term" value="F:kinase activity"/>
    <property type="evidence" value="ECO:0007669"/>
    <property type="project" value="UniProtKB-KW"/>
</dbReference>
<sequence length="313" mass="32690">MATAAAAAESHGGALPRLVVFGEALTDFVRTGTDRWHSVAGGACWNVARVAATLGVATGWGGSVGEDLFGREILEKSRAAGLDLRFAQVVAEPPLVAMVHALSPPQYFFLGSADLAFDPARLPSGWERACAYAHFGCISLVRQPLGARLVAIAGALHASGVPVSFDPNCRNLMGADYPPLFERMAALADTIKISDEDLRQIYPALDADAALARVRRLAPRAALLYTRGADGMTAHLPEGRIEQPAFAVDVADTVGAGDACIGGFLASRLQRPDAGMEAHVRFAAATAAAACTRPGAHAPTRDEVETLLASVPL</sequence>
<dbReference type="EMBL" id="CP011144">
    <property type="protein sequence ID" value="AKC86772.1"/>
    <property type="molecule type" value="Genomic_DNA"/>
</dbReference>
<dbReference type="Gene3D" id="3.40.1190.20">
    <property type="match status" value="1"/>
</dbReference>
<dbReference type="GO" id="GO:0005524">
    <property type="term" value="F:ATP binding"/>
    <property type="evidence" value="ECO:0007669"/>
    <property type="project" value="UniProtKB-KW"/>
</dbReference>
<dbReference type="PANTHER" id="PTHR43085:SF1">
    <property type="entry name" value="PSEUDOURIDINE KINASE-RELATED"/>
    <property type="match status" value="1"/>
</dbReference>
<dbReference type="InterPro" id="IPR050306">
    <property type="entry name" value="PfkB_Carbo_kinase"/>
</dbReference>
<dbReference type="KEGG" id="psuw:WQ53_08380"/>
<dbReference type="Pfam" id="PF00294">
    <property type="entry name" value="PfkB"/>
    <property type="match status" value="1"/>
</dbReference>
<evidence type="ECO:0000259" key="6">
    <source>
        <dbReference type="Pfam" id="PF00294"/>
    </source>
</evidence>
<keyword evidence="2" id="KW-0808">Transferase</keyword>
<evidence type="ECO:0000256" key="1">
    <source>
        <dbReference type="ARBA" id="ARBA00010688"/>
    </source>
</evidence>
<dbReference type="InterPro" id="IPR011611">
    <property type="entry name" value="PfkB_dom"/>
</dbReference>
<evidence type="ECO:0000256" key="2">
    <source>
        <dbReference type="ARBA" id="ARBA00022679"/>
    </source>
</evidence>
<name>A0A0E3Z1L8_9GAMM</name>
<keyword evidence="4 7" id="KW-0418">Kinase</keyword>
<dbReference type="PANTHER" id="PTHR43085">
    <property type="entry name" value="HEXOKINASE FAMILY MEMBER"/>
    <property type="match status" value="1"/>
</dbReference>
<evidence type="ECO:0000313" key="8">
    <source>
        <dbReference type="Proteomes" id="UP000033067"/>
    </source>
</evidence>